<dbReference type="Pfam" id="PF13872">
    <property type="entry name" value="AAA_34"/>
    <property type="match status" value="1"/>
</dbReference>
<keyword evidence="5" id="KW-1185">Reference proteome</keyword>
<dbReference type="InterPro" id="IPR026741">
    <property type="entry name" value="SNO"/>
</dbReference>
<feature type="region of interest" description="Disordered" evidence="2">
    <location>
        <begin position="338"/>
        <end position="359"/>
    </location>
</feature>
<evidence type="ECO:0000256" key="1">
    <source>
        <dbReference type="ARBA" id="ARBA00006992"/>
    </source>
</evidence>
<name>A0A964T3R2_9HYPH</name>
<dbReference type="Pfam" id="PF13871">
    <property type="entry name" value="Helicase_C_4"/>
    <property type="match status" value="1"/>
</dbReference>
<accession>A0A964T3R2</accession>
<keyword evidence="4" id="KW-0489">Methyltransferase</keyword>
<dbReference type="PANTHER" id="PTHR12706">
    <property type="entry name" value="STRAWBERRY NOTCH-RELATED"/>
    <property type="match status" value="1"/>
</dbReference>
<feature type="domain" description="Helicase ATP-binding" evidence="3">
    <location>
        <begin position="490"/>
        <end position="656"/>
    </location>
</feature>
<comment type="similarity">
    <text evidence="1">Belongs to the SBNO family.</text>
</comment>
<dbReference type="Gene3D" id="3.40.50.150">
    <property type="entry name" value="Vaccinia Virus protein VP39"/>
    <property type="match status" value="1"/>
</dbReference>
<dbReference type="SUPFAM" id="SSF52540">
    <property type="entry name" value="P-loop containing nucleoside triphosphate hydrolases"/>
    <property type="match status" value="1"/>
</dbReference>
<dbReference type="EMBL" id="SPKJ01000023">
    <property type="protein sequence ID" value="MYZ47893.1"/>
    <property type="molecule type" value="Genomic_DNA"/>
</dbReference>
<dbReference type="OrthoDB" id="270332at2"/>
<dbReference type="GO" id="GO:0008168">
    <property type="term" value="F:methyltransferase activity"/>
    <property type="evidence" value="ECO:0007669"/>
    <property type="project" value="UniProtKB-KW"/>
</dbReference>
<evidence type="ECO:0000313" key="4">
    <source>
        <dbReference type="EMBL" id="MYZ47893.1"/>
    </source>
</evidence>
<dbReference type="InterPro" id="IPR014001">
    <property type="entry name" value="Helicase_ATP-bd"/>
</dbReference>
<evidence type="ECO:0000313" key="5">
    <source>
        <dbReference type="Proteomes" id="UP000773614"/>
    </source>
</evidence>
<reference evidence="4" key="1">
    <citation type="submission" date="2019-03" db="EMBL/GenBank/DDBJ databases">
        <title>Afifella sp. nov., isolated from activated sludge.</title>
        <authorList>
            <person name="Li Q."/>
            <person name="Liu Y."/>
        </authorList>
    </citation>
    <scope>NUCLEOTIDE SEQUENCE</scope>
    <source>
        <strain evidence="4">L72</strain>
    </source>
</reference>
<evidence type="ECO:0000259" key="3">
    <source>
        <dbReference type="PROSITE" id="PS51192"/>
    </source>
</evidence>
<feature type="region of interest" description="Disordered" evidence="2">
    <location>
        <begin position="618"/>
        <end position="637"/>
    </location>
</feature>
<dbReference type="SUPFAM" id="SSF53335">
    <property type="entry name" value="S-adenosyl-L-methionine-dependent methyltransferases"/>
    <property type="match status" value="1"/>
</dbReference>
<dbReference type="InterPro" id="IPR039187">
    <property type="entry name" value="SNO_AAA"/>
</dbReference>
<dbReference type="InterPro" id="IPR026937">
    <property type="entry name" value="SBNO_Helicase_C_dom"/>
</dbReference>
<dbReference type="InterPro" id="IPR027417">
    <property type="entry name" value="P-loop_NTPase"/>
</dbReference>
<comment type="caution">
    <text evidence="4">The sequence shown here is derived from an EMBL/GenBank/DDBJ whole genome shotgun (WGS) entry which is preliminary data.</text>
</comment>
<keyword evidence="4" id="KW-0808">Transferase</keyword>
<dbReference type="Gene3D" id="3.40.50.300">
    <property type="entry name" value="P-loop containing nucleotide triphosphate hydrolases"/>
    <property type="match status" value="1"/>
</dbReference>
<protein>
    <submittedName>
        <fullName evidence="4">Methylase</fullName>
    </submittedName>
</protein>
<dbReference type="RefSeq" id="WP_161140240.1">
    <property type="nucleotide sequence ID" value="NZ_SPKJ01000023.1"/>
</dbReference>
<dbReference type="GO" id="GO:0006355">
    <property type="term" value="P:regulation of DNA-templated transcription"/>
    <property type="evidence" value="ECO:0007669"/>
    <property type="project" value="InterPro"/>
</dbReference>
<sequence length="1447" mass="155877">MTPISSAAAAPAASPLPFASSPADRAVALFRAGEQLLPVLARGEAVDARALRTTMESAFGGSDAEGLWGWKDAYEACEVAQLLFLRKFGPAMRARPVAAQLAMLAKVAALLPSQTRRSEESQALQQFSTPIALGFVAGVAAGVTPTDLVLEPSAGTGLLAVFAELAGASLVLNELAETRAGLLDRLFPDAPVTRHDAAHINDHLDAAIQPTVVLMNPPFSAGAHVEGRTADAAYRHLASALARLAEGGRLVAITGANLSPENPSWRDAFVRLQERGTIRFTAAIDGRVYARHGTCVQTRLTVIDSVPAADPSSFPASPGIAADAATLLARVTEQVPPRAAVTTSRTGAPPALRKAASPALRPRAHVARPLAPIAADAVELAYETCDWAPAEGRPISEALYEPYALQSIRIPGAQPHPTPLVQSAAMASAAPPKPSYRPHLPAWLVAEGLLSEAQLETAIYAGEAHSGHLAGSWTVDETFDQVSAAPDDAEAAVRFRRGFMLGDGTGAGKGRQVAGVILDNWLKGRRRALWVSKSDTLIEDAQRDWSALGQERLLITPLSRFRQGTPIRLEQGVLFTTYATLRSDAREEKVSRVRQIVDWLGSDFDGVIVFDESHAMQNAAGGKGERGDQAPSQQGKAGLRLQHALPNARVLYVSATGATTVHNLAYAQRLGLWGGEDFPFATRAEFVQAIEAGGVAAMEVLARDLKSLGLYTARSLSYEGVEYELVEHELTPEQVRIYDAYAGAFEVIHNNLSAAMEAANITGAEGTLNRQAKSAARSAFESAKQRFFNHLITAIKTPTLIRSVERDLAEGHACVVQIVSTGEALMERRLAEIPTEEWGDVSIDITPREYVLDYLAHSFPTQLFEAFTDGEGNLSSRPVYRDGQPVQCREAVERRDRMIERLASLPPVQGALDQIVQRFGTEQVAEVTGRSRRIVPKVGSDGEMLLAVESRAGSANLAETSAFQDDDKRILIFSDAGGTGRSYHADLGAKNRRLRVHYLLEAGWKADAAIQGLGRTNRTNQAQPPLFRPIATDVKAEKRFLSTIARRLDTLGAITRGQRQTGGQGLFRADDNLESVYARAALRQLYMLLYAGKVEGCSLGRFEDATGLSLTDRDGSLKEELPPITQFLNRLLALTIDLQNTLFEVFEGLLRAKIEGAIASGTYDRGVETITAESLTVAERRTIYTHPGTGAETQVFTVARRDRNDPLTLAQALDRARERGCRMLVNAKSHRAAVQVPAPSLVLDDGEVERRIRLIRPMERVSLAAATLPATSWEEAEENVFAAAWQAELAELPAFAESTMYVVTGLLLPIWRRLPDEGCRVYRLQTDDGERVIGRQASPAWVAQAVGSDAPTMAAGDAWTAVLADGATLHLADGLTVRRATVMNASRVELAGFSDGMVDRLKAMGLVSEIIAWKLRLFIPTGAQGPRILGLLLGRHPLARVAARAAA</sequence>
<dbReference type="InterPro" id="IPR029063">
    <property type="entry name" value="SAM-dependent_MTases_sf"/>
</dbReference>
<dbReference type="PROSITE" id="PS51192">
    <property type="entry name" value="HELICASE_ATP_BIND_1"/>
    <property type="match status" value="1"/>
</dbReference>
<proteinExistence type="inferred from homology"/>
<organism evidence="4 5">
    <name type="scientific">Propylenella binzhouense</name>
    <dbReference type="NCBI Taxonomy" id="2555902"/>
    <lineage>
        <taxon>Bacteria</taxon>
        <taxon>Pseudomonadati</taxon>
        <taxon>Pseudomonadota</taxon>
        <taxon>Alphaproteobacteria</taxon>
        <taxon>Hyphomicrobiales</taxon>
        <taxon>Propylenellaceae</taxon>
        <taxon>Propylenella</taxon>
    </lineage>
</organism>
<gene>
    <name evidence="4" type="ORF">E4O86_09235</name>
</gene>
<dbReference type="GO" id="GO:0032259">
    <property type="term" value="P:methylation"/>
    <property type="evidence" value="ECO:0007669"/>
    <property type="project" value="UniProtKB-KW"/>
</dbReference>
<dbReference type="Proteomes" id="UP000773614">
    <property type="component" value="Unassembled WGS sequence"/>
</dbReference>
<dbReference type="PANTHER" id="PTHR12706:SF30">
    <property type="entry name" value="PROTEIN STRAWBERRY NOTCH-RELATED"/>
    <property type="match status" value="1"/>
</dbReference>
<evidence type="ECO:0000256" key="2">
    <source>
        <dbReference type="SAM" id="MobiDB-lite"/>
    </source>
</evidence>